<dbReference type="Proteomes" id="UP001576780">
    <property type="component" value="Unassembled WGS sequence"/>
</dbReference>
<dbReference type="InterPro" id="IPR001525">
    <property type="entry name" value="C5_MeTfrase"/>
</dbReference>
<evidence type="ECO:0000313" key="4">
    <source>
        <dbReference type="EMBL" id="MFB2834348.1"/>
    </source>
</evidence>
<keyword evidence="3" id="KW-0680">Restriction system</keyword>
<keyword evidence="1 4" id="KW-0489">Methyltransferase</keyword>
<gene>
    <name evidence="4" type="ORF">ACE1CA_07420</name>
</gene>
<dbReference type="GO" id="GO:0008168">
    <property type="term" value="F:methyltransferase activity"/>
    <property type="evidence" value="ECO:0007669"/>
    <property type="project" value="UniProtKB-KW"/>
</dbReference>
<dbReference type="InterPro" id="IPR029063">
    <property type="entry name" value="SAM-dependent_MTases_sf"/>
</dbReference>
<dbReference type="SUPFAM" id="SSF53335">
    <property type="entry name" value="S-adenosyl-L-methionine-dependent methyltransferases"/>
    <property type="match status" value="1"/>
</dbReference>
<keyword evidence="5" id="KW-1185">Reference proteome</keyword>
<dbReference type="RefSeq" id="WP_413276785.1">
    <property type="nucleotide sequence ID" value="NZ_JBHFNT010000066.1"/>
</dbReference>
<organism evidence="4 5">
    <name type="scientific">Floridaenema evergladense BLCC-F167</name>
    <dbReference type="NCBI Taxonomy" id="3153639"/>
    <lineage>
        <taxon>Bacteria</taxon>
        <taxon>Bacillati</taxon>
        <taxon>Cyanobacteriota</taxon>
        <taxon>Cyanophyceae</taxon>
        <taxon>Oscillatoriophycideae</taxon>
        <taxon>Aerosakkonematales</taxon>
        <taxon>Aerosakkonemataceae</taxon>
        <taxon>Floridanema</taxon>
        <taxon>Floridanema evergladense</taxon>
    </lineage>
</organism>
<protein>
    <submittedName>
        <fullName evidence="4">DNA cytosine methyltransferase</fullName>
    </submittedName>
</protein>
<evidence type="ECO:0000256" key="1">
    <source>
        <dbReference type="ARBA" id="ARBA00022603"/>
    </source>
</evidence>
<dbReference type="Pfam" id="PF00145">
    <property type="entry name" value="DNA_methylase"/>
    <property type="match status" value="1"/>
</dbReference>
<evidence type="ECO:0000256" key="3">
    <source>
        <dbReference type="ARBA" id="ARBA00022747"/>
    </source>
</evidence>
<keyword evidence="2" id="KW-0808">Transferase</keyword>
<comment type="caution">
    <text evidence="4">The sequence shown here is derived from an EMBL/GenBank/DDBJ whole genome shotgun (WGS) entry which is preliminary data.</text>
</comment>
<dbReference type="GO" id="GO:0032259">
    <property type="term" value="P:methylation"/>
    <property type="evidence" value="ECO:0007669"/>
    <property type="project" value="UniProtKB-KW"/>
</dbReference>
<reference evidence="4 5" key="1">
    <citation type="submission" date="2024-09" db="EMBL/GenBank/DDBJ databases">
        <title>Floridaenema gen nov. (Aerosakkonemataceae, Aerosakkonematales ord. nov., Cyanobacteria) from benthic tropical and subtropical fresh waters, with the description of four new species.</title>
        <authorList>
            <person name="Moretto J.A."/>
            <person name="Berthold D.E."/>
            <person name="Lefler F.W."/>
            <person name="Huang I.-S."/>
            <person name="Laughinghouse H. IV."/>
        </authorList>
    </citation>
    <scope>NUCLEOTIDE SEQUENCE [LARGE SCALE GENOMIC DNA]</scope>
    <source>
        <strain evidence="4 5">BLCC-F167</strain>
    </source>
</reference>
<dbReference type="EMBL" id="JBHFNT010000066">
    <property type="protein sequence ID" value="MFB2834348.1"/>
    <property type="molecule type" value="Genomic_DNA"/>
</dbReference>
<dbReference type="Gene3D" id="3.40.50.150">
    <property type="entry name" value="Vaccinia Virus protein VP39"/>
    <property type="match status" value="1"/>
</dbReference>
<proteinExistence type="predicted"/>
<sequence length="89" mass="9893">MATNKLPYLDFIEQELRLSPNQQNKPLVIDLFAGCGGMALGFEAAGFQTVGYEIIEDACATYQLNLQNPCHHCSAKLLPEISQPTQYIF</sequence>
<evidence type="ECO:0000256" key="2">
    <source>
        <dbReference type="ARBA" id="ARBA00022679"/>
    </source>
</evidence>
<evidence type="ECO:0000313" key="5">
    <source>
        <dbReference type="Proteomes" id="UP001576780"/>
    </source>
</evidence>
<accession>A0ABV4WI19</accession>
<name>A0ABV4WI19_9CYAN</name>